<accession>A0A5N5WND6</accession>
<feature type="coiled-coil region" evidence="1">
    <location>
        <begin position="694"/>
        <end position="721"/>
    </location>
</feature>
<evidence type="ECO:0000313" key="3">
    <source>
        <dbReference type="EMBL" id="KAB8069993.1"/>
    </source>
</evidence>
<reference evidence="3 4" key="1">
    <citation type="submission" date="2019-04" db="EMBL/GenBank/DDBJ databases">
        <title>Friends and foes A comparative genomics study of 23 Aspergillus species from section Flavi.</title>
        <authorList>
            <consortium name="DOE Joint Genome Institute"/>
            <person name="Kjaerbolling I."/>
            <person name="Vesth T."/>
            <person name="Frisvad J.C."/>
            <person name="Nybo J.L."/>
            <person name="Theobald S."/>
            <person name="Kildgaard S."/>
            <person name="Isbrandt T."/>
            <person name="Kuo A."/>
            <person name="Sato A."/>
            <person name="Lyhne E.K."/>
            <person name="Kogle M.E."/>
            <person name="Wiebenga A."/>
            <person name="Kun R.S."/>
            <person name="Lubbers R.J."/>
            <person name="Makela M.R."/>
            <person name="Barry K."/>
            <person name="Chovatia M."/>
            <person name="Clum A."/>
            <person name="Daum C."/>
            <person name="Haridas S."/>
            <person name="He G."/>
            <person name="LaButti K."/>
            <person name="Lipzen A."/>
            <person name="Mondo S."/>
            <person name="Riley R."/>
            <person name="Salamov A."/>
            <person name="Simmons B.A."/>
            <person name="Magnuson J.K."/>
            <person name="Henrissat B."/>
            <person name="Mortensen U.H."/>
            <person name="Larsen T.O."/>
            <person name="Devries R.P."/>
            <person name="Grigoriev I.V."/>
            <person name="Machida M."/>
            <person name="Baker S.E."/>
            <person name="Andersen M.R."/>
        </authorList>
    </citation>
    <scope>NUCLEOTIDE SEQUENCE [LARGE SCALE GENOMIC DNA]</scope>
    <source>
        <strain evidence="3 4">CBS 151.66</strain>
    </source>
</reference>
<dbReference type="Pfam" id="PF07173">
    <property type="entry name" value="GRDP-like"/>
    <property type="match status" value="1"/>
</dbReference>
<proteinExistence type="predicted"/>
<organism evidence="3 4">
    <name type="scientific">Aspergillus leporis</name>
    <dbReference type="NCBI Taxonomy" id="41062"/>
    <lineage>
        <taxon>Eukaryota</taxon>
        <taxon>Fungi</taxon>
        <taxon>Dikarya</taxon>
        <taxon>Ascomycota</taxon>
        <taxon>Pezizomycotina</taxon>
        <taxon>Eurotiomycetes</taxon>
        <taxon>Eurotiomycetidae</taxon>
        <taxon>Eurotiales</taxon>
        <taxon>Aspergillaceae</taxon>
        <taxon>Aspergillus</taxon>
        <taxon>Aspergillus subgen. Circumdati</taxon>
    </lineage>
</organism>
<dbReference type="AlphaFoldDB" id="A0A5N5WND6"/>
<dbReference type="Proteomes" id="UP000326565">
    <property type="component" value="Unassembled WGS sequence"/>
</dbReference>
<evidence type="ECO:0000256" key="1">
    <source>
        <dbReference type="SAM" id="Coils"/>
    </source>
</evidence>
<feature type="compositionally biased region" description="Basic and acidic residues" evidence="2">
    <location>
        <begin position="617"/>
        <end position="627"/>
    </location>
</feature>
<gene>
    <name evidence="3" type="ORF">BDV29DRAFT_160896</name>
</gene>
<keyword evidence="4" id="KW-1185">Reference proteome</keyword>
<feature type="region of interest" description="Disordered" evidence="2">
    <location>
        <begin position="617"/>
        <end position="637"/>
    </location>
</feature>
<dbReference type="OrthoDB" id="2684236at2759"/>
<dbReference type="PANTHER" id="PTHR34365">
    <property type="entry name" value="ENOLASE (DUF1399)"/>
    <property type="match status" value="1"/>
</dbReference>
<evidence type="ECO:0008006" key="5">
    <source>
        <dbReference type="Google" id="ProtNLM"/>
    </source>
</evidence>
<evidence type="ECO:0000313" key="4">
    <source>
        <dbReference type="Proteomes" id="UP000326565"/>
    </source>
</evidence>
<name>A0A5N5WND6_9EURO</name>
<protein>
    <recommendedName>
        <fullName evidence="5">Alpha-ketoglutarate-dependent sulfonate dioxygenase</fullName>
    </recommendedName>
</protein>
<sequence>MPSSPLEKTAEGGLPAYDQVDEPPLVIPPLDLSNTAGLSVCSTVTQDQCIAHLKFLAVLADLRDSVTNINGLFNIKDPDPAVFGDDMNEAFARVKEKRWAVYTARAVDRYTTWWTKYISTSNCRKLQDLESSSYDLVTQHSPCKWFPGIMPPLDILMVWHAHMLNPRAFLEDCIRGVAMDAWVAGFPWEIIDSCIDYQTMEYNAGQTAEARFLQTTGLPWDNLQGALEKSLHCPNCKHQMSVQWTDAQVSPPLDQAFEHCHGFADKNFEQSCPVCKFSITHDVLRVQKFRKDIKSLLLSELPMPGTLFDLRGVPRAVSRSDRRRRQPTFPNRFIKAIGSSLLSETDPMENRCTTVKALCDKLQLMMKDRSTMRKVNPDSVQISLLPVERVVFRRMMARYWDNSTPFALDLVGAVIRQGTFIQKMDNIDWLHSPEVKSTTGRLISKYETFFQIMARNPRHMAVPTLDVDLAWHTHQLSPSRYFDYSTITTHQKSKILIFIDHDDKVEENKLSDGFQWTSRMYKKITDGEVYSECTCWYCEAIRASDLRDGIFVSQSTSKAREAAANLHNRPDISANPEKNPHISAHNAVPAQATKPGSSTDLGYMKYLKLRSNYEKARRRAEKRDRKEGKKGHDRSSDSSLYVLPMAYGYPVYVPYYAPYTCDPSVHSDAYVSNPSSAVEWGLVDVLAGAQLADADQGHAAVEEEEEEVAAEEEAEAGAEVVVVVAVVVVKAVKSICLL</sequence>
<keyword evidence="1" id="KW-0175">Coiled coil</keyword>
<feature type="region of interest" description="Disordered" evidence="2">
    <location>
        <begin position="1"/>
        <end position="20"/>
    </location>
</feature>
<dbReference type="InterPro" id="IPR009836">
    <property type="entry name" value="GRDP-like"/>
</dbReference>
<dbReference type="PANTHER" id="PTHR34365:SF7">
    <property type="entry name" value="GLYCINE-RICH DOMAIN-CONTAINING PROTEIN 1"/>
    <property type="match status" value="1"/>
</dbReference>
<feature type="region of interest" description="Disordered" evidence="2">
    <location>
        <begin position="569"/>
        <end position="597"/>
    </location>
</feature>
<evidence type="ECO:0000256" key="2">
    <source>
        <dbReference type="SAM" id="MobiDB-lite"/>
    </source>
</evidence>
<dbReference type="EMBL" id="ML732318">
    <property type="protein sequence ID" value="KAB8069993.1"/>
    <property type="molecule type" value="Genomic_DNA"/>
</dbReference>